<dbReference type="InterPro" id="IPR003786">
    <property type="entry name" value="FdhD"/>
</dbReference>
<dbReference type="GO" id="GO:0016783">
    <property type="term" value="F:sulfurtransferase activity"/>
    <property type="evidence" value="ECO:0007669"/>
    <property type="project" value="InterPro"/>
</dbReference>
<gene>
    <name evidence="3" type="primary">fdhD</name>
    <name evidence="4" type="ORF">DT065_13860</name>
</gene>
<sequence>MKGKAQTSQAILRYENGSAEWKEDTIAAEYPVTIKLNGDEFVTMVCTPDYIEDMAIGYLASEGIIASFNEIKELRVDDKNGYVHVTLTKNIDHLHQQMQNKRYITSCCGMSRQSFVFAADVKTTKTMHTRQVVIAPDDCFRLMADMQQAAETFQETGGVHNAALCTLDGIVLMRMDIGRHNALDKIYGYCLKHDISLQDKIIVFSGRLSSEILLKVGKIGCEVVLSKSAPTERALELAKELEITSIGFIRAGSLNVYTVPERVVLP</sequence>
<comment type="similarity">
    <text evidence="3">Belongs to the FdhD family.</text>
</comment>
<dbReference type="OrthoDB" id="9782042at2"/>
<dbReference type="KEGG" id="rue:DT065_13860"/>
<organism evidence="4 5">
    <name type="scientific">Salicibibacter kimchii</name>
    <dbReference type="NCBI Taxonomy" id="2099786"/>
    <lineage>
        <taxon>Bacteria</taxon>
        <taxon>Bacillati</taxon>
        <taxon>Bacillota</taxon>
        <taxon>Bacilli</taxon>
        <taxon>Bacillales</taxon>
        <taxon>Bacillaceae</taxon>
        <taxon>Salicibibacter</taxon>
    </lineage>
</organism>
<dbReference type="PANTHER" id="PTHR30592">
    <property type="entry name" value="FORMATE DEHYDROGENASE"/>
    <property type="match status" value="1"/>
</dbReference>
<dbReference type="PANTHER" id="PTHR30592:SF1">
    <property type="entry name" value="SULFUR CARRIER PROTEIN FDHD"/>
    <property type="match status" value="1"/>
</dbReference>
<evidence type="ECO:0000313" key="5">
    <source>
        <dbReference type="Proteomes" id="UP000252100"/>
    </source>
</evidence>
<dbReference type="Gene3D" id="3.40.140.10">
    <property type="entry name" value="Cytidine Deaminase, domain 2"/>
    <property type="match status" value="1"/>
</dbReference>
<dbReference type="AlphaFoldDB" id="A0A345C199"/>
<evidence type="ECO:0000313" key="4">
    <source>
        <dbReference type="EMBL" id="AXF56980.1"/>
    </source>
</evidence>
<feature type="active site" description="Cysteine persulfide intermediate" evidence="3">
    <location>
        <position position="108"/>
    </location>
</feature>
<accession>A0A345C199</accession>
<comment type="function">
    <text evidence="3">Required for formate dehydrogenase (FDH) activity. Acts as a sulfur carrier protein that transfers sulfur from IscS to the molybdenum cofactor prior to its insertion into FDH.</text>
</comment>
<evidence type="ECO:0000256" key="3">
    <source>
        <dbReference type="HAMAP-Rule" id="MF_00187"/>
    </source>
</evidence>
<keyword evidence="4" id="KW-0808">Transferase</keyword>
<proteinExistence type="inferred from homology"/>
<comment type="caution">
    <text evidence="3">Lacks conserved residue(s) required for the propagation of feature annotation.</text>
</comment>
<dbReference type="SUPFAM" id="SSF53927">
    <property type="entry name" value="Cytidine deaminase-like"/>
    <property type="match status" value="1"/>
</dbReference>
<keyword evidence="2 3" id="KW-0501">Molybdenum cofactor biosynthesis</keyword>
<comment type="subcellular location">
    <subcellularLocation>
        <location evidence="3">Cytoplasm</location>
    </subcellularLocation>
</comment>
<dbReference type="InterPro" id="IPR016193">
    <property type="entry name" value="Cytidine_deaminase-like"/>
</dbReference>
<protein>
    <recommendedName>
        <fullName evidence="3">Sulfur carrier protein FdhD</fullName>
    </recommendedName>
</protein>
<evidence type="ECO:0000256" key="2">
    <source>
        <dbReference type="ARBA" id="ARBA00023150"/>
    </source>
</evidence>
<dbReference type="Pfam" id="PF02634">
    <property type="entry name" value="FdhD-NarQ"/>
    <property type="match status" value="1"/>
</dbReference>
<dbReference type="EMBL" id="CP031092">
    <property type="protein sequence ID" value="AXF56980.1"/>
    <property type="molecule type" value="Genomic_DNA"/>
</dbReference>
<dbReference type="Gene3D" id="3.10.20.10">
    <property type="match status" value="1"/>
</dbReference>
<keyword evidence="5" id="KW-1185">Reference proteome</keyword>
<evidence type="ECO:0000256" key="1">
    <source>
        <dbReference type="ARBA" id="ARBA00022490"/>
    </source>
</evidence>
<dbReference type="PIRSF" id="PIRSF015626">
    <property type="entry name" value="FdhD"/>
    <property type="match status" value="1"/>
</dbReference>
<dbReference type="Proteomes" id="UP000252100">
    <property type="component" value="Chromosome"/>
</dbReference>
<dbReference type="RefSeq" id="WP_114374388.1">
    <property type="nucleotide sequence ID" value="NZ_CP031092.1"/>
</dbReference>
<dbReference type="GO" id="GO:0097163">
    <property type="term" value="F:sulfur carrier activity"/>
    <property type="evidence" value="ECO:0007669"/>
    <property type="project" value="UniProtKB-UniRule"/>
</dbReference>
<keyword evidence="1 3" id="KW-0963">Cytoplasm</keyword>
<name>A0A345C199_9BACI</name>
<dbReference type="GO" id="GO:0006777">
    <property type="term" value="P:Mo-molybdopterin cofactor biosynthetic process"/>
    <property type="evidence" value="ECO:0007669"/>
    <property type="project" value="UniProtKB-UniRule"/>
</dbReference>
<dbReference type="GO" id="GO:0005737">
    <property type="term" value="C:cytoplasm"/>
    <property type="evidence" value="ECO:0007669"/>
    <property type="project" value="UniProtKB-SubCell"/>
</dbReference>
<dbReference type="HAMAP" id="MF_00187">
    <property type="entry name" value="FdhD"/>
    <property type="match status" value="1"/>
</dbReference>
<dbReference type="NCBIfam" id="TIGR00129">
    <property type="entry name" value="fdhD_narQ"/>
    <property type="match status" value="1"/>
</dbReference>
<reference evidence="4 5" key="1">
    <citation type="journal article" date="2018" name="J. Microbiol.">
        <title>Salicibibacter kimchii gen. nov., sp. nov., a moderately halophilic and alkalitolerant bacterium in the family Bacillaceae, isolated from kimchi.</title>
        <authorList>
            <person name="Jang J.Y."/>
            <person name="Oh Y.J."/>
            <person name="Lim S.K."/>
            <person name="Park H.K."/>
            <person name="Lee C."/>
            <person name="Kim J.Y."/>
            <person name="Lee M.A."/>
            <person name="Choi H.J."/>
        </authorList>
    </citation>
    <scope>NUCLEOTIDE SEQUENCE [LARGE SCALE GENOMIC DNA]</scope>
    <source>
        <strain evidence="4 5">NKC1-1</strain>
    </source>
</reference>